<evidence type="ECO:0000259" key="4">
    <source>
        <dbReference type="SMART" id="SM00382"/>
    </source>
</evidence>
<evidence type="ECO:0000256" key="1">
    <source>
        <dbReference type="ARBA" id="ARBA00022741"/>
    </source>
</evidence>
<sequence>MDIHAKGVGVTGSHGPLLQPTSLRVRSGQLAVVAGEPGTGHTPLALVLAGRLRPNTGTVWLDGRVDAAALRRGVALVDAPEVNAPEEGLSLADVVAEELTVAGARAGRRAVRQWLDEHDVDQPGSIRFADVPARTRTRLLVELAAARPGVGALLIDSPDRHGDDPHQWWSLAESWAERGFAVVVLCTTSSARLLGVTAARLGETDQPDPLSLTLPTTAELEESR</sequence>
<dbReference type="Gene3D" id="3.40.50.300">
    <property type="entry name" value="P-loop containing nucleotide triphosphate hydrolases"/>
    <property type="match status" value="1"/>
</dbReference>
<keyword evidence="2" id="KW-0067">ATP-binding</keyword>
<dbReference type="SMART" id="SM00382">
    <property type="entry name" value="AAA"/>
    <property type="match status" value="1"/>
</dbReference>
<dbReference type="InterPro" id="IPR027417">
    <property type="entry name" value="P-loop_NTPase"/>
</dbReference>
<dbReference type="EMBL" id="JAMTCK010000003">
    <property type="protein sequence ID" value="MCP2164574.1"/>
    <property type="molecule type" value="Genomic_DNA"/>
</dbReference>
<protein>
    <recommendedName>
        <fullName evidence="4">AAA+ ATPase domain-containing protein</fullName>
    </recommendedName>
</protein>
<name>A0AAE3GBX7_9PSEU</name>
<feature type="domain" description="AAA+ ATPase" evidence="4">
    <location>
        <begin position="27"/>
        <end position="212"/>
    </location>
</feature>
<dbReference type="GO" id="GO:0016887">
    <property type="term" value="F:ATP hydrolysis activity"/>
    <property type="evidence" value="ECO:0007669"/>
    <property type="project" value="InterPro"/>
</dbReference>
<dbReference type="CDD" id="cd00267">
    <property type="entry name" value="ABC_ATPase"/>
    <property type="match status" value="1"/>
</dbReference>
<comment type="caution">
    <text evidence="5">The sequence shown here is derived from an EMBL/GenBank/DDBJ whole genome shotgun (WGS) entry which is preliminary data.</text>
</comment>
<dbReference type="SUPFAM" id="SSF52540">
    <property type="entry name" value="P-loop containing nucleoside triphosphate hydrolases"/>
    <property type="match status" value="1"/>
</dbReference>
<dbReference type="Pfam" id="PF00005">
    <property type="entry name" value="ABC_tran"/>
    <property type="match status" value="1"/>
</dbReference>
<reference evidence="5" key="1">
    <citation type="submission" date="2022-06" db="EMBL/GenBank/DDBJ databases">
        <title>Genomic Encyclopedia of Archaeal and Bacterial Type Strains, Phase II (KMG-II): from individual species to whole genera.</title>
        <authorList>
            <person name="Goeker M."/>
        </authorList>
    </citation>
    <scope>NUCLEOTIDE SEQUENCE</scope>
    <source>
        <strain evidence="5">DSM 43935</strain>
    </source>
</reference>
<evidence type="ECO:0000313" key="5">
    <source>
        <dbReference type="EMBL" id="MCP2164574.1"/>
    </source>
</evidence>
<keyword evidence="6" id="KW-1185">Reference proteome</keyword>
<accession>A0AAE3GBX7</accession>
<keyword evidence="1" id="KW-0547">Nucleotide-binding</keyword>
<proteinExistence type="predicted"/>
<organism evidence="5 6">
    <name type="scientific">Goodfellowiella coeruleoviolacea</name>
    <dbReference type="NCBI Taxonomy" id="334858"/>
    <lineage>
        <taxon>Bacteria</taxon>
        <taxon>Bacillati</taxon>
        <taxon>Actinomycetota</taxon>
        <taxon>Actinomycetes</taxon>
        <taxon>Pseudonocardiales</taxon>
        <taxon>Pseudonocardiaceae</taxon>
        <taxon>Goodfellowiella</taxon>
    </lineage>
</organism>
<dbReference type="InterPro" id="IPR003439">
    <property type="entry name" value="ABC_transporter-like_ATP-bd"/>
</dbReference>
<evidence type="ECO:0000256" key="2">
    <source>
        <dbReference type="ARBA" id="ARBA00022840"/>
    </source>
</evidence>
<dbReference type="AlphaFoldDB" id="A0AAE3GBX7"/>
<dbReference type="InterPro" id="IPR003593">
    <property type="entry name" value="AAA+_ATPase"/>
</dbReference>
<evidence type="ECO:0000313" key="6">
    <source>
        <dbReference type="Proteomes" id="UP001206128"/>
    </source>
</evidence>
<evidence type="ECO:0000256" key="3">
    <source>
        <dbReference type="SAM" id="MobiDB-lite"/>
    </source>
</evidence>
<gene>
    <name evidence="5" type="ORF">LX83_001414</name>
</gene>
<dbReference type="RefSeq" id="WP_253768361.1">
    <property type="nucleotide sequence ID" value="NZ_JAMTCK010000003.1"/>
</dbReference>
<feature type="region of interest" description="Disordered" evidence="3">
    <location>
        <begin position="204"/>
        <end position="224"/>
    </location>
</feature>
<dbReference type="GO" id="GO:0005524">
    <property type="term" value="F:ATP binding"/>
    <property type="evidence" value="ECO:0007669"/>
    <property type="project" value="UniProtKB-KW"/>
</dbReference>
<dbReference type="Proteomes" id="UP001206128">
    <property type="component" value="Unassembled WGS sequence"/>
</dbReference>